<accession>A0AAN8S9R9</accession>
<evidence type="ECO:0000313" key="2">
    <source>
        <dbReference type="Proteomes" id="UP001372834"/>
    </source>
</evidence>
<comment type="caution">
    <text evidence="1">The sequence shown here is derived from an EMBL/GenBank/DDBJ whole genome shotgun (WGS) entry which is preliminary data.</text>
</comment>
<dbReference type="Proteomes" id="UP001372834">
    <property type="component" value="Unassembled WGS sequence"/>
</dbReference>
<name>A0AAN8S9R9_POLSC</name>
<reference evidence="1 2" key="1">
    <citation type="submission" date="2023-10" db="EMBL/GenBank/DDBJ databases">
        <title>Genomes of two closely related lineages of the louse Polyplax serrata with different host specificities.</title>
        <authorList>
            <person name="Martinu J."/>
            <person name="Tarabai H."/>
            <person name="Stefka J."/>
            <person name="Hypsa V."/>
        </authorList>
    </citation>
    <scope>NUCLEOTIDE SEQUENCE [LARGE SCALE GENOMIC DNA]</scope>
    <source>
        <strain evidence="1">HR10_N</strain>
    </source>
</reference>
<protein>
    <submittedName>
        <fullName evidence="1">Uncharacterized protein</fullName>
    </submittedName>
</protein>
<organism evidence="1 2">
    <name type="scientific">Polyplax serrata</name>
    <name type="common">Common mouse louse</name>
    <dbReference type="NCBI Taxonomy" id="468196"/>
    <lineage>
        <taxon>Eukaryota</taxon>
        <taxon>Metazoa</taxon>
        <taxon>Ecdysozoa</taxon>
        <taxon>Arthropoda</taxon>
        <taxon>Hexapoda</taxon>
        <taxon>Insecta</taxon>
        <taxon>Pterygota</taxon>
        <taxon>Neoptera</taxon>
        <taxon>Paraneoptera</taxon>
        <taxon>Psocodea</taxon>
        <taxon>Troctomorpha</taxon>
        <taxon>Phthiraptera</taxon>
        <taxon>Anoplura</taxon>
        <taxon>Polyplacidae</taxon>
        <taxon>Polyplax</taxon>
    </lineage>
</organism>
<dbReference type="AlphaFoldDB" id="A0AAN8S9R9"/>
<sequence length="106" mass="12540">MTELIQRQNDWSPERKRTKLEDVEEMDVDGVASRGEDMMIVDDEFVEMCSRQVETMDITSGPVVLFNLGRNGPRGCLCCRRYFKKYCRNKWLKNFRTRGKLLKLQV</sequence>
<dbReference type="EMBL" id="JAWJWE010000005">
    <property type="protein sequence ID" value="KAK6634408.1"/>
    <property type="molecule type" value="Genomic_DNA"/>
</dbReference>
<gene>
    <name evidence="1" type="ORF">RUM43_011809</name>
</gene>
<proteinExistence type="predicted"/>
<evidence type="ECO:0000313" key="1">
    <source>
        <dbReference type="EMBL" id="KAK6634408.1"/>
    </source>
</evidence>